<dbReference type="PANTHER" id="PTHR16222">
    <property type="entry name" value="ADP-RIBOSYLGLYCOHYDROLASE"/>
    <property type="match status" value="1"/>
</dbReference>
<dbReference type="EMBL" id="FMDM01000001">
    <property type="protein sequence ID" value="SCG34743.1"/>
    <property type="molecule type" value="Genomic_DNA"/>
</dbReference>
<name>A0A1C5GLY8_9ACTN</name>
<dbReference type="AlphaFoldDB" id="A0A1C5GLY8"/>
<dbReference type="InterPro" id="IPR036705">
    <property type="entry name" value="Ribosyl_crysJ1_sf"/>
</dbReference>
<evidence type="ECO:0000313" key="1">
    <source>
        <dbReference type="EMBL" id="SCG34743.1"/>
    </source>
</evidence>
<dbReference type="STRING" id="745366.GA0070213_101272"/>
<dbReference type="OrthoDB" id="9798107at2"/>
<reference evidence="2" key="1">
    <citation type="submission" date="2016-06" db="EMBL/GenBank/DDBJ databases">
        <authorList>
            <person name="Varghese N."/>
            <person name="Submissions Spin"/>
        </authorList>
    </citation>
    <scope>NUCLEOTIDE SEQUENCE [LARGE SCALE GENOMIC DNA]</scope>
    <source>
        <strain evidence="2">DSM 45647</strain>
    </source>
</reference>
<proteinExistence type="predicted"/>
<accession>A0A1C5GLY8</accession>
<gene>
    <name evidence="1" type="ORF">GA0070213_101272</name>
</gene>
<organism evidence="1 2">
    <name type="scientific">Micromonospora humi</name>
    <dbReference type="NCBI Taxonomy" id="745366"/>
    <lineage>
        <taxon>Bacteria</taxon>
        <taxon>Bacillati</taxon>
        <taxon>Actinomycetota</taxon>
        <taxon>Actinomycetes</taxon>
        <taxon>Micromonosporales</taxon>
        <taxon>Micromonosporaceae</taxon>
        <taxon>Micromonospora</taxon>
    </lineage>
</organism>
<dbReference type="GO" id="GO:0016787">
    <property type="term" value="F:hydrolase activity"/>
    <property type="evidence" value="ECO:0007669"/>
    <property type="project" value="UniProtKB-KW"/>
</dbReference>
<sequence>MLLGMTRVTAEQLATARGCVLGLMLGDAIGATAGTAPAGGALRATSAGQLACFTIDGIIRANVRGMHKGICHPPSVVWHAYTRWAAMQGIPGIKRWQEEDWPDGWLAQVPALGKRRGSAPATVSALQAQPVLGDGDRTWTSTGAHGLTRTLPAGLIRWWGPEPGRFAAEVAATTHGPEAADAAALAATVISNIIAGRNIEEATERAQRECQSLVRVMNDQPLSPAVHAARDTPRQAAALAQLCPDARAASALAGAVYVALSFPDREQLGDALLFAASVPYGRHVAATVGAFLGAAHGVDALPIAWVSRMELAWVADVLARDLVTEFVDGPSGSEYSDATDPHWWDRYPGW</sequence>
<dbReference type="InterPro" id="IPR050792">
    <property type="entry name" value="ADP-ribosylglycohydrolase"/>
</dbReference>
<keyword evidence="1" id="KW-0378">Hydrolase</keyword>
<dbReference type="Proteomes" id="UP000199360">
    <property type="component" value="Unassembled WGS sequence"/>
</dbReference>
<dbReference type="Pfam" id="PF03747">
    <property type="entry name" value="ADP_ribosyl_GH"/>
    <property type="match status" value="1"/>
</dbReference>
<dbReference type="SUPFAM" id="SSF101478">
    <property type="entry name" value="ADP-ribosylglycohydrolase"/>
    <property type="match status" value="1"/>
</dbReference>
<dbReference type="PANTHER" id="PTHR16222:SF12">
    <property type="entry name" value="ADP-RIBOSYLGLYCOHYDROLASE-RELATED"/>
    <property type="match status" value="1"/>
</dbReference>
<keyword evidence="2" id="KW-1185">Reference proteome</keyword>
<dbReference type="InterPro" id="IPR005502">
    <property type="entry name" value="Ribosyl_crysJ1"/>
</dbReference>
<evidence type="ECO:0000313" key="2">
    <source>
        <dbReference type="Proteomes" id="UP000199360"/>
    </source>
</evidence>
<protein>
    <submittedName>
        <fullName evidence="1">ADP-ribosylglycohydrolase</fullName>
    </submittedName>
</protein>
<dbReference type="Gene3D" id="1.10.4080.10">
    <property type="entry name" value="ADP-ribosylation/Crystallin J1"/>
    <property type="match status" value="1"/>
</dbReference>